<dbReference type="Proteomes" id="UP000251835">
    <property type="component" value="Unassembled WGS sequence"/>
</dbReference>
<feature type="transmembrane region" description="Helical" evidence="6">
    <location>
        <begin position="95"/>
        <end position="117"/>
    </location>
</feature>
<feature type="transmembrane region" description="Helical" evidence="6">
    <location>
        <begin position="289"/>
        <end position="311"/>
    </location>
</feature>
<evidence type="ECO:0000256" key="3">
    <source>
        <dbReference type="ARBA" id="ARBA00022692"/>
    </source>
</evidence>
<keyword evidence="3 6" id="KW-0812">Transmembrane</keyword>
<dbReference type="PANTHER" id="PTHR37693">
    <property type="entry name" value="PHOSPHATIDYLGLYCEROL LYSYLTRANSFERASE"/>
    <property type="match status" value="1"/>
</dbReference>
<protein>
    <recommendedName>
        <fullName evidence="9">Lysylphosphatidylglycerol synthase-like protein</fullName>
    </recommendedName>
</protein>
<keyword evidence="2" id="KW-1003">Cell membrane</keyword>
<dbReference type="RefSeq" id="WP_116496499.1">
    <property type="nucleotide sequence ID" value="NZ_QENZ01000004.1"/>
</dbReference>
<accession>A0A7L4URJ7</accession>
<feature type="transmembrane region" description="Helical" evidence="6">
    <location>
        <begin position="259"/>
        <end position="277"/>
    </location>
</feature>
<feature type="transmembrane region" description="Helical" evidence="6">
    <location>
        <begin position="56"/>
        <end position="74"/>
    </location>
</feature>
<dbReference type="AlphaFoldDB" id="A0A7L4URJ7"/>
<dbReference type="PANTHER" id="PTHR37693:SF1">
    <property type="entry name" value="INTEGRAL MEMBRANE PROTEIN"/>
    <property type="match status" value="1"/>
</dbReference>
<comment type="caution">
    <text evidence="7">The sequence shown here is derived from an EMBL/GenBank/DDBJ whole genome shotgun (WGS) entry which is preliminary data.</text>
</comment>
<name>A0A7L4URJ7_BALHA</name>
<dbReference type="InterPro" id="IPR022791">
    <property type="entry name" value="L-PG_synthase/AglD"/>
</dbReference>
<evidence type="ECO:0000256" key="1">
    <source>
        <dbReference type="ARBA" id="ARBA00004651"/>
    </source>
</evidence>
<organism evidence="7 8">
    <name type="scientific">Balneicella halophila</name>
    <dbReference type="NCBI Taxonomy" id="1537566"/>
    <lineage>
        <taxon>Bacteria</taxon>
        <taxon>Pseudomonadati</taxon>
        <taxon>Bacteroidota</taxon>
        <taxon>Bacteroidia</taxon>
        <taxon>Bacteroidales</taxon>
        <taxon>Balneicellaceae</taxon>
        <taxon>Balneicella</taxon>
    </lineage>
</organism>
<gene>
    <name evidence="7" type="ORF">C7377_1279</name>
</gene>
<evidence type="ECO:0000313" key="8">
    <source>
        <dbReference type="Proteomes" id="UP000251835"/>
    </source>
</evidence>
<evidence type="ECO:0000313" key="7">
    <source>
        <dbReference type="EMBL" id="PVX50949.1"/>
    </source>
</evidence>
<feature type="transmembrane region" description="Helical" evidence="6">
    <location>
        <begin position="323"/>
        <end position="348"/>
    </location>
</feature>
<dbReference type="NCBIfam" id="TIGR00374">
    <property type="entry name" value="flippase-like domain"/>
    <property type="match status" value="1"/>
</dbReference>
<evidence type="ECO:0000256" key="4">
    <source>
        <dbReference type="ARBA" id="ARBA00022989"/>
    </source>
</evidence>
<evidence type="ECO:0000256" key="2">
    <source>
        <dbReference type="ARBA" id="ARBA00022475"/>
    </source>
</evidence>
<feature type="transmembrane region" description="Helical" evidence="6">
    <location>
        <begin position="129"/>
        <end position="153"/>
    </location>
</feature>
<keyword evidence="5 6" id="KW-0472">Membrane</keyword>
<evidence type="ECO:0000256" key="5">
    <source>
        <dbReference type="ARBA" id="ARBA00023136"/>
    </source>
</evidence>
<feature type="transmembrane region" description="Helical" evidence="6">
    <location>
        <begin position="174"/>
        <end position="198"/>
    </location>
</feature>
<sequence>MNEEKRNPEKDLTEKIKPSRVLLPVLIGLGVVAYMFSREFSWEAFNTLSFSKFSAFWLLLSCLFMGLRDLGYMIRLKILSEADLTWKQAFRVIMLWEFTSAVTPSAIGGTSLAVIYVNKEGVPLGRSTAIVMATSFLDELYFIIMFPLLLLFLNTDNLFNIPHAEEGSAWLAQNILYLCLVGYAIKFLWACMLTYGLFYNPRGMKYFLLKVFKLPILRRFRGRMNTVGTDMVNSSYRLRTRKWNFWVKSFIATLMSWTSRYWVVNALLVAFWANAYGWSEHFIIFGRQLIMWILMLISPTPGGSGFAEFVFKEFLAEFIPGAGVAIGIALLWRIITYYPYLIIGAIILPRWIKAKFRSKE</sequence>
<evidence type="ECO:0008006" key="9">
    <source>
        <dbReference type="Google" id="ProtNLM"/>
    </source>
</evidence>
<dbReference type="GO" id="GO:0005886">
    <property type="term" value="C:plasma membrane"/>
    <property type="evidence" value="ECO:0007669"/>
    <property type="project" value="UniProtKB-SubCell"/>
</dbReference>
<dbReference type="EMBL" id="QENZ01000004">
    <property type="protein sequence ID" value="PVX50949.1"/>
    <property type="molecule type" value="Genomic_DNA"/>
</dbReference>
<dbReference type="OrthoDB" id="1493331at2"/>
<proteinExistence type="predicted"/>
<comment type="subcellular location">
    <subcellularLocation>
        <location evidence="1">Cell membrane</location>
        <topology evidence="1">Multi-pass membrane protein</topology>
    </subcellularLocation>
</comment>
<keyword evidence="8" id="KW-1185">Reference proteome</keyword>
<dbReference type="Pfam" id="PF03706">
    <property type="entry name" value="LPG_synthase_TM"/>
    <property type="match status" value="1"/>
</dbReference>
<feature type="transmembrane region" description="Helical" evidence="6">
    <location>
        <begin position="21"/>
        <end position="36"/>
    </location>
</feature>
<keyword evidence="4 6" id="KW-1133">Transmembrane helix</keyword>
<evidence type="ECO:0000256" key="6">
    <source>
        <dbReference type="SAM" id="Phobius"/>
    </source>
</evidence>
<reference evidence="7 8" key="1">
    <citation type="submission" date="2018-05" db="EMBL/GenBank/DDBJ databases">
        <title>Genomic Encyclopedia of Type Strains, Phase IV (KMG-IV): sequencing the most valuable type-strain genomes for metagenomic binning, comparative biology and taxonomic classification.</title>
        <authorList>
            <person name="Goeker M."/>
        </authorList>
    </citation>
    <scope>NUCLEOTIDE SEQUENCE [LARGE SCALE GENOMIC DNA]</scope>
    <source>
        <strain evidence="7 8">DSM 28579</strain>
    </source>
</reference>